<dbReference type="InterPro" id="IPR001668">
    <property type="entry name" value="Mob_Pre"/>
</dbReference>
<dbReference type="InterPro" id="IPR025054">
    <property type="entry name" value="DUF3991"/>
</dbReference>
<accession>A0A228J198</accession>
<dbReference type="GO" id="GO:0003677">
    <property type="term" value="F:DNA binding"/>
    <property type="evidence" value="ECO:0007669"/>
    <property type="project" value="InterPro"/>
</dbReference>
<evidence type="ECO:0000313" key="2">
    <source>
        <dbReference type="EMBL" id="OXI48267.1"/>
    </source>
</evidence>
<dbReference type="Gene3D" id="3.30.930.30">
    <property type="match status" value="1"/>
</dbReference>
<dbReference type="Pfam" id="PF13154">
    <property type="entry name" value="DUF3991"/>
    <property type="match status" value="1"/>
</dbReference>
<evidence type="ECO:0000259" key="1">
    <source>
        <dbReference type="Pfam" id="PF13154"/>
    </source>
</evidence>
<dbReference type="CDD" id="cd17242">
    <property type="entry name" value="MobM_relaxase"/>
    <property type="match status" value="1"/>
</dbReference>
<sequence>MNNFTVFRCDKYKANEVSYVHNHNQRTYTNQSAENVNFDRTNLNEIVLGSKDTHGILKEKLDGLDSKKAIRKDANVMLEMIFSASPEFFYKDLDRESFDKLTMKNNKDELNKIFNEKLDKEKLEAFKQAVVKFSEEKFKDNIINLTLHLDEKTPHFHLTLTPIIEGRLSAKDFWTPATTQEWQRDFAKACAPLGLVKGLDESQAKHQTCADYKSSQNIEIPEPPKVNLTKKPDEKEIFKSGVLGEKQVIDTRDIISTYDKRENEREKKYQFYKKFYNENKGAVKKTYQAIKENESLRKDNRNMKQQLKNIHKDEQEKLKAIPLRDALKTIGHDINNEQNKVVFKNDTIHVEVDLDKNTFFDKITNKPGRGAISLLVDGLKYPFLNAIDTLRKQFTDKEIATSISINNEHSQAVQAAFVKKVGTELPKSTPQNIDKIVDYLTNKRMIDKNLVGELVDKGLVYADRNNNCVFTNDSKSVGFLNGTLDKPFTALRGEPDFIQHTMGKSQDTAYLFETPMDLLSYKTLHPESEGKFVAFNSSSMNSRFNELGLDKFDKVVCCFNNSDQKKGLIEKVKGSTKSKIEVKGISQKNWSMELIKECADKMRPKSQEMDMDR</sequence>
<proteinExistence type="predicted"/>
<dbReference type="RefSeq" id="WP_089450094.1">
    <property type="nucleotide sequence ID" value="NZ_NKFA01000003.1"/>
</dbReference>
<organism evidence="2 3">
    <name type="scientific">Burkholderia aenigmatica</name>
    <dbReference type="NCBI Taxonomy" id="2015348"/>
    <lineage>
        <taxon>Bacteria</taxon>
        <taxon>Pseudomonadati</taxon>
        <taxon>Pseudomonadota</taxon>
        <taxon>Betaproteobacteria</taxon>
        <taxon>Burkholderiales</taxon>
        <taxon>Burkholderiaceae</taxon>
        <taxon>Burkholderia</taxon>
        <taxon>Burkholderia cepacia complex</taxon>
    </lineage>
</organism>
<dbReference type="OrthoDB" id="8536512at2"/>
<dbReference type="GO" id="GO:0006310">
    <property type="term" value="P:DNA recombination"/>
    <property type="evidence" value="ECO:0007669"/>
    <property type="project" value="InterPro"/>
</dbReference>
<reference evidence="3" key="1">
    <citation type="submission" date="2017-06" db="EMBL/GenBank/DDBJ databases">
        <authorList>
            <person name="LiPuma J."/>
            <person name="Spilker T."/>
        </authorList>
    </citation>
    <scope>NUCLEOTIDE SEQUENCE [LARGE SCALE GENOMIC DNA]</scope>
    <source>
        <strain evidence="3">AU17325</strain>
    </source>
</reference>
<dbReference type="AlphaFoldDB" id="A0A228J198"/>
<protein>
    <recommendedName>
        <fullName evidence="1">DUF3991 domain-containing protein</fullName>
    </recommendedName>
</protein>
<dbReference type="Proteomes" id="UP000214600">
    <property type="component" value="Unassembled WGS sequence"/>
</dbReference>
<dbReference type="EMBL" id="NKFA01000003">
    <property type="protein sequence ID" value="OXI48267.1"/>
    <property type="molecule type" value="Genomic_DNA"/>
</dbReference>
<feature type="domain" description="DUF3991" evidence="1">
    <location>
        <begin position="439"/>
        <end position="471"/>
    </location>
</feature>
<name>A0A228J198_9BURK</name>
<dbReference type="Pfam" id="PF01076">
    <property type="entry name" value="Mob_Pre"/>
    <property type="match status" value="2"/>
</dbReference>
<gene>
    <name evidence="2" type="ORF">CFB84_04790</name>
</gene>
<dbReference type="NCBIfam" id="NF041497">
    <property type="entry name" value="MobV"/>
    <property type="match status" value="1"/>
</dbReference>
<reference evidence="2 3" key="2">
    <citation type="submission" date="2017-08" db="EMBL/GenBank/DDBJ databases">
        <title>WGS of novel Burkholderia cepaca complex species.</title>
        <authorList>
            <person name="Lipuma J."/>
            <person name="Spilker T."/>
        </authorList>
    </citation>
    <scope>NUCLEOTIDE SEQUENCE [LARGE SCALE GENOMIC DNA]</scope>
    <source>
        <strain evidence="2 3">AU17325</strain>
    </source>
</reference>
<comment type="caution">
    <text evidence="2">The sequence shown here is derived from an EMBL/GenBank/DDBJ whole genome shotgun (WGS) entry which is preliminary data.</text>
</comment>
<evidence type="ECO:0000313" key="3">
    <source>
        <dbReference type="Proteomes" id="UP000214600"/>
    </source>
</evidence>